<keyword evidence="2" id="KW-1185">Reference proteome</keyword>
<dbReference type="EMBL" id="JACASE010000002">
    <property type="protein sequence ID" value="KAF6498704.1"/>
    <property type="molecule type" value="Genomic_DNA"/>
</dbReference>
<sequence length="65" mass="7618">MVGRSNFRLRKVIRKNGISCSLLRLGVQEEVPKSSGMKFCSLILKKKNSMIFDHSFYQNLRKVNW</sequence>
<name>A0A7J8JP14_ROUAE</name>
<proteinExistence type="predicted"/>
<dbReference type="AlphaFoldDB" id="A0A7J8JP14"/>
<organism evidence="1 2">
    <name type="scientific">Rousettus aegyptiacus</name>
    <name type="common">Egyptian fruit bat</name>
    <name type="synonym">Pteropus aegyptiacus</name>
    <dbReference type="NCBI Taxonomy" id="9407"/>
    <lineage>
        <taxon>Eukaryota</taxon>
        <taxon>Metazoa</taxon>
        <taxon>Chordata</taxon>
        <taxon>Craniata</taxon>
        <taxon>Vertebrata</taxon>
        <taxon>Euteleostomi</taxon>
        <taxon>Mammalia</taxon>
        <taxon>Eutheria</taxon>
        <taxon>Laurasiatheria</taxon>
        <taxon>Chiroptera</taxon>
        <taxon>Yinpterochiroptera</taxon>
        <taxon>Pteropodoidea</taxon>
        <taxon>Pteropodidae</taxon>
        <taxon>Rousettinae</taxon>
        <taxon>Rousettus</taxon>
    </lineage>
</organism>
<accession>A0A7J8JP14</accession>
<dbReference type="Proteomes" id="UP000593571">
    <property type="component" value="Unassembled WGS sequence"/>
</dbReference>
<gene>
    <name evidence="1" type="ORF">HJG63_021338</name>
</gene>
<reference evidence="1 2" key="1">
    <citation type="journal article" date="2020" name="Nature">
        <title>Six reference-quality genomes reveal evolution of bat adaptations.</title>
        <authorList>
            <person name="Jebb D."/>
            <person name="Huang Z."/>
            <person name="Pippel M."/>
            <person name="Hughes G.M."/>
            <person name="Lavrichenko K."/>
            <person name="Devanna P."/>
            <person name="Winkler S."/>
            <person name="Jermiin L.S."/>
            <person name="Skirmuntt E.C."/>
            <person name="Katzourakis A."/>
            <person name="Burkitt-Gray L."/>
            <person name="Ray D.A."/>
            <person name="Sullivan K.A.M."/>
            <person name="Roscito J.G."/>
            <person name="Kirilenko B.M."/>
            <person name="Davalos L.M."/>
            <person name="Corthals A.P."/>
            <person name="Power M.L."/>
            <person name="Jones G."/>
            <person name="Ransome R.D."/>
            <person name="Dechmann D.K.N."/>
            <person name="Locatelli A.G."/>
            <person name="Puechmaille S.J."/>
            <person name="Fedrigo O."/>
            <person name="Jarvis E.D."/>
            <person name="Hiller M."/>
            <person name="Vernes S.C."/>
            <person name="Myers E.W."/>
            <person name="Teeling E.C."/>
        </authorList>
    </citation>
    <scope>NUCLEOTIDE SEQUENCE [LARGE SCALE GENOMIC DNA]</scope>
    <source>
        <strain evidence="1">MRouAeg1</strain>
        <tissue evidence="1">Muscle</tissue>
    </source>
</reference>
<evidence type="ECO:0000313" key="1">
    <source>
        <dbReference type="EMBL" id="KAF6498704.1"/>
    </source>
</evidence>
<protein>
    <submittedName>
        <fullName evidence="1">Zinc finger RANBP2-type containing 3</fullName>
    </submittedName>
</protein>
<evidence type="ECO:0000313" key="2">
    <source>
        <dbReference type="Proteomes" id="UP000593571"/>
    </source>
</evidence>
<comment type="caution">
    <text evidence="1">The sequence shown here is derived from an EMBL/GenBank/DDBJ whole genome shotgun (WGS) entry which is preliminary data.</text>
</comment>